<name>A0AA36EH36_LACSI</name>
<accession>A0AA36EH36</accession>
<dbReference type="Proteomes" id="UP001177003">
    <property type="component" value="Chromosome 8"/>
</dbReference>
<proteinExistence type="predicted"/>
<organism evidence="1 2">
    <name type="scientific">Lactuca saligna</name>
    <name type="common">Willowleaf lettuce</name>
    <dbReference type="NCBI Taxonomy" id="75948"/>
    <lineage>
        <taxon>Eukaryota</taxon>
        <taxon>Viridiplantae</taxon>
        <taxon>Streptophyta</taxon>
        <taxon>Embryophyta</taxon>
        <taxon>Tracheophyta</taxon>
        <taxon>Spermatophyta</taxon>
        <taxon>Magnoliopsida</taxon>
        <taxon>eudicotyledons</taxon>
        <taxon>Gunneridae</taxon>
        <taxon>Pentapetalae</taxon>
        <taxon>asterids</taxon>
        <taxon>campanulids</taxon>
        <taxon>Asterales</taxon>
        <taxon>Asteraceae</taxon>
        <taxon>Cichorioideae</taxon>
        <taxon>Cichorieae</taxon>
        <taxon>Lactucinae</taxon>
        <taxon>Lactuca</taxon>
    </lineage>
</organism>
<dbReference type="EMBL" id="OX465084">
    <property type="protein sequence ID" value="CAI9296143.1"/>
    <property type="molecule type" value="Genomic_DNA"/>
</dbReference>
<sequence>MTGKWIQYQLTEENKKRFHPITLVLTQRLISLATNKNPPKSTDRSSSSSHQIKIIAFFLLGCLLKMLGITTVCSRVNGAWNNIANIEKELVKMGIPTTDVIKKHEVSNGNSWTCTLTEDGSYQVRALRHVLEVNNSIDERKLWWIKEVPIKVTCFVWRAKLG</sequence>
<reference evidence="1" key="1">
    <citation type="submission" date="2023-04" db="EMBL/GenBank/DDBJ databases">
        <authorList>
            <person name="Vijverberg K."/>
            <person name="Xiong W."/>
            <person name="Schranz E."/>
        </authorList>
    </citation>
    <scope>NUCLEOTIDE SEQUENCE</scope>
</reference>
<evidence type="ECO:0008006" key="3">
    <source>
        <dbReference type="Google" id="ProtNLM"/>
    </source>
</evidence>
<dbReference type="AlphaFoldDB" id="A0AA36EH36"/>
<protein>
    <recommendedName>
        <fullName evidence="3">Reverse transcriptase zinc-binding domain-containing protein</fullName>
    </recommendedName>
</protein>
<evidence type="ECO:0000313" key="2">
    <source>
        <dbReference type="Proteomes" id="UP001177003"/>
    </source>
</evidence>
<gene>
    <name evidence="1" type="ORF">LSALG_LOCUS35034</name>
</gene>
<keyword evidence="2" id="KW-1185">Reference proteome</keyword>
<evidence type="ECO:0000313" key="1">
    <source>
        <dbReference type="EMBL" id="CAI9296143.1"/>
    </source>
</evidence>